<reference evidence="10" key="1">
    <citation type="submission" date="2021-03" db="EMBL/GenBank/DDBJ databases">
        <title>Chromosome level genome of the anhydrobiotic midge Polypedilum vanderplanki.</title>
        <authorList>
            <person name="Yoshida Y."/>
            <person name="Kikawada T."/>
            <person name="Gusev O."/>
        </authorList>
    </citation>
    <scope>NUCLEOTIDE SEQUENCE</scope>
    <source>
        <strain evidence="10">NIAS01</strain>
        <tissue evidence="10">Whole body or cell culture</tissue>
    </source>
</reference>
<name>A0A9J6C3B2_POLVA</name>
<dbReference type="PANTHER" id="PTHR42643:SF30">
    <property type="entry name" value="IONOTROPIC RECEPTOR 40A-RELATED"/>
    <property type="match status" value="1"/>
</dbReference>
<keyword evidence="3 8" id="KW-0812">Transmembrane</keyword>
<keyword evidence="5 8" id="KW-0472">Membrane</keyword>
<evidence type="ECO:0000256" key="8">
    <source>
        <dbReference type="SAM" id="Phobius"/>
    </source>
</evidence>
<evidence type="ECO:0008006" key="12">
    <source>
        <dbReference type="Google" id="ProtNLM"/>
    </source>
</evidence>
<evidence type="ECO:0000256" key="7">
    <source>
        <dbReference type="ARBA" id="ARBA00023180"/>
    </source>
</evidence>
<feature type="chain" id="PRO_5039933787" description="Ionotropic receptor" evidence="9">
    <location>
        <begin position="21"/>
        <end position="667"/>
    </location>
</feature>
<gene>
    <name evidence="10" type="ORF">PVAND_006329</name>
</gene>
<dbReference type="Gene3D" id="1.10.287.70">
    <property type="match status" value="1"/>
</dbReference>
<accession>A0A9J6C3B2</accession>
<dbReference type="EMBL" id="JADBJN010000002">
    <property type="protein sequence ID" value="KAG5676498.1"/>
    <property type="molecule type" value="Genomic_DNA"/>
</dbReference>
<dbReference type="InterPro" id="IPR052192">
    <property type="entry name" value="Insect_Ionotropic_Sensory_Rcpt"/>
</dbReference>
<keyword evidence="9" id="KW-0732">Signal</keyword>
<dbReference type="GO" id="GO:0005886">
    <property type="term" value="C:plasma membrane"/>
    <property type="evidence" value="ECO:0007669"/>
    <property type="project" value="UniProtKB-SubCell"/>
</dbReference>
<evidence type="ECO:0000256" key="6">
    <source>
        <dbReference type="ARBA" id="ARBA00023170"/>
    </source>
</evidence>
<feature type="transmembrane region" description="Helical" evidence="8">
    <location>
        <begin position="429"/>
        <end position="450"/>
    </location>
</feature>
<comment type="subcellular location">
    <subcellularLocation>
        <location evidence="1">Cell membrane</location>
        <topology evidence="1">Multi-pass membrane protein</topology>
    </subcellularLocation>
</comment>
<feature type="signal peptide" evidence="9">
    <location>
        <begin position="1"/>
        <end position="20"/>
    </location>
</feature>
<evidence type="ECO:0000256" key="3">
    <source>
        <dbReference type="ARBA" id="ARBA00022692"/>
    </source>
</evidence>
<keyword evidence="7" id="KW-0325">Glycoprotein</keyword>
<sequence>MNFSIFKIFFTILLFNFALCIFNFNNQVQEKSISISRVFFDIINEFYISNDIKFDFLIYGHATENIKDVINEVSKQLNEKITVNIKHIENITKWNHKFNKAAVILTKSLKNLKILQEKSESTPKFSKISSKFPKKFKFVVYIEEKQNFLNVKKIIERSRNETSLSATDLRFFEYLITNDKNILKLSANLLYSEENCGIFTLKLLNSYDIEKQKWHTKLNNFQHFENFHGCPISFVLKFQHLWYPKSIYLCPVCFNFHSKNFQNLFVNKDTKFEGLTNEIFELMAKKHNFTIHYILSFHNGTGIENFVGQRNFLPNSSRRIFLSSEIIDYSKNRHWFEPFDSVDYYYLVTENDLYTNYEKLFFPFDLITWILIFFTFGFIFGAIFAVHKCSQDVKLLVFGKGIKMPAYNTLGIFFGIAQHRLPRETSSRFTLIIFIFFCLIIRTCYQSMLFEFMTSDMRKPLPESIEDLVKMNYTVIIRQIHQRDFTLIQVNDEIINGRERPNFKAINFIENFKLYYKAVFRRFNQKLAFLISPMVHAQFNRTFKRSLIIMKNEKSTRKFSYSISQNNFLYENFDNFLTNLIPSGIPKYLVDYARWAMFKSLENVKNDHRRILSMFDLEFGFVIWLFACLISFLVFSYEVLNIKFRKWLKEFIALIEILLFLRVKLFL</sequence>
<keyword evidence="6" id="KW-0675">Receptor</keyword>
<evidence type="ECO:0000256" key="9">
    <source>
        <dbReference type="SAM" id="SignalP"/>
    </source>
</evidence>
<evidence type="ECO:0000313" key="10">
    <source>
        <dbReference type="EMBL" id="KAG5676498.1"/>
    </source>
</evidence>
<comment type="caution">
    <text evidence="10">The sequence shown here is derived from an EMBL/GenBank/DDBJ whole genome shotgun (WGS) entry which is preliminary data.</text>
</comment>
<feature type="transmembrane region" description="Helical" evidence="8">
    <location>
        <begin position="615"/>
        <end position="635"/>
    </location>
</feature>
<feature type="transmembrane region" description="Helical" evidence="8">
    <location>
        <begin position="397"/>
        <end position="417"/>
    </location>
</feature>
<feature type="transmembrane region" description="Helical" evidence="8">
    <location>
        <begin position="366"/>
        <end position="385"/>
    </location>
</feature>
<evidence type="ECO:0000256" key="5">
    <source>
        <dbReference type="ARBA" id="ARBA00023136"/>
    </source>
</evidence>
<dbReference type="Proteomes" id="UP001107558">
    <property type="component" value="Chromosome 2"/>
</dbReference>
<dbReference type="AlphaFoldDB" id="A0A9J6C3B2"/>
<keyword evidence="2" id="KW-1003">Cell membrane</keyword>
<evidence type="ECO:0000256" key="4">
    <source>
        <dbReference type="ARBA" id="ARBA00022989"/>
    </source>
</evidence>
<evidence type="ECO:0000256" key="2">
    <source>
        <dbReference type="ARBA" id="ARBA00022475"/>
    </source>
</evidence>
<protein>
    <recommendedName>
        <fullName evidence="12">Ionotropic receptor</fullName>
    </recommendedName>
</protein>
<evidence type="ECO:0000256" key="1">
    <source>
        <dbReference type="ARBA" id="ARBA00004651"/>
    </source>
</evidence>
<keyword evidence="11" id="KW-1185">Reference proteome</keyword>
<dbReference type="PANTHER" id="PTHR42643">
    <property type="entry name" value="IONOTROPIC RECEPTOR 20A-RELATED"/>
    <property type="match status" value="1"/>
</dbReference>
<dbReference type="OrthoDB" id="8050636at2759"/>
<organism evidence="10 11">
    <name type="scientific">Polypedilum vanderplanki</name>
    <name type="common">Sleeping chironomid midge</name>
    <dbReference type="NCBI Taxonomy" id="319348"/>
    <lineage>
        <taxon>Eukaryota</taxon>
        <taxon>Metazoa</taxon>
        <taxon>Ecdysozoa</taxon>
        <taxon>Arthropoda</taxon>
        <taxon>Hexapoda</taxon>
        <taxon>Insecta</taxon>
        <taxon>Pterygota</taxon>
        <taxon>Neoptera</taxon>
        <taxon>Endopterygota</taxon>
        <taxon>Diptera</taxon>
        <taxon>Nematocera</taxon>
        <taxon>Chironomoidea</taxon>
        <taxon>Chironomidae</taxon>
        <taxon>Chironominae</taxon>
        <taxon>Polypedilum</taxon>
        <taxon>Polypedilum</taxon>
    </lineage>
</organism>
<keyword evidence="4 8" id="KW-1133">Transmembrane helix</keyword>
<proteinExistence type="predicted"/>
<evidence type="ECO:0000313" key="11">
    <source>
        <dbReference type="Proteomes" id="UP001107558"/>
    </source>
</evidence>